<evidence type="ECO:0000313" key="1">
    <source>
        <dbReference type="EMBL" id="GBO20018.1"/>
    </source>
</evidence>
<keyword evidence="3" id="KW-1185">Reference proteome</keyword>
<dbReference type="EMBL" id="BGPR01043422">
    <property type="protein sequence ID" value="GBO20018.1"/>
    <property type="molecule type" value="Genomic_DNA"/>
</dbReference>
<sequence>MYISQYPPPDGGNSFCLVVKIRNSGPKGPRFKSTHCHSGDSRTKNTQQLLSVPLLDGSTKNHIIHLLLHSPDDSSTTPTATQLSQFKVYDTFHSTL</sequence>
<name>A0A4Y2V619_ARAVE</name>
<protein>
    <submittedName>
        <fullName evidence="1">Uncharacterized protein</fullName>
    </submittedName>
</protein>
<reference evidence="1 3" key="1">
    <citation type="journal article" date="2019" name="Sci. Rep.">
        <title>Orb-weaving spider Araneus ventricosus genome elucidates the spidroin gene catalogue.</title>
        <authorList>
            <person name="Kono N."/>
            <person name="Nakamura H."/>
            <person name="Ohtoshi R."/>
            <person name="Moran D.A.P."/>
            <person name="Shinohara A."/>
            <person name="Yoshida Y."/>
            <person name="Fujiwara M."/>
            <person name="Mori M."/>
            <person name="Tomita M."/>
            <person name="Arakawa K."/>
        </authorList>
    </citation>
    <scope>NUCLEOTIDE SEQUENCE [LARGE SCALE GENOMIC DNA]</scope>
</reference>
<dbReference type="EMBL" id="BGPR01043444">
    <property type="protein sequence ID" value="GBO20037.1"/>
    <property type="molecule type" value="Genomic_DNA"/>
</dbReference>
<dbReference type="AlphaFoldDB" id="A0A4Y2V619"/>
<evidence type="ECO:0000313" key="3">
    <source>
        <dbReference type="Proteomes" id="UP000499080"/>
    </source>
</evidence>
<gene>
    <name evidence="2" type="ORF">AVEN_14435_1</name>
    <name evidence="1" type="ORF">AVEN_207321_1</name>
</gene>
<evidence type="ECO:0000313" key="2">
    <source>
        <dbReference type="EMBL" id="GBO20037.1"/>
    </source>
</evidence>
<dbReference type="Proteomes" id="UP000499080">
    <property type="component" value="Unassembled WGS sequence"/>
</dbReference>
<organism evidence="1 3">
    <name type="scientific">Araneus ventricosus</name>
    <name type="common">Orbweaver spider</name>
    <name type="synonym">Epeira ventricosa</name>
    <dbReference type="NCBI Taxonomy" id="182803"/>
    <lineage>
        <taxon>Eukaryota</taxon>
        <taxon>Metazoa</taxon>
        <taxon>Ecdysozoa</taxon>
        <taxon>Arthropoda</taxon>
        <taxon>Chelicerata</taxon>
        <taxon>Arachnida</taxon>
        <taxon>Araneae</taxon>
        <taxon>Araneomorphae</taxon>
        <taxon>Entelegynae</taxon>
        <taxon>Araneoidea</taxon>
        <taxon>Araneidae</taxon>
        <taxon>Araneus</taxon>
    </lineage>
</organism>
<accession>A0A4Y2V619</accession>
<comment type="caution">
    <text evidence="1">The sequence shown here is derived from an EMBL/GenBank/DDBJ whole genome shotgun (WGS) entry which is preliminary data.</text>
</comment>
<proteinExistence type="predicted"/>